<evidence type="ECO:0000256" key="1">
    <source>
        <dbReference type="SAM" id="MobiDB-lite"/>
    </source>
</evidence>
<dbReference type="EMBL" id="ML119747">
    <property type="protein sequence ID" value="RPA76306.1"/>
    <property type="molecule type" value="Genomic_DNA"/>
</dbReference>
<name>A0A3N4HTF3_ASCIM</name>
<feature type="chain" id="PRO_5018218279" description="Protein kinase domain-containing protein" evidence="2">
    <location>
        <begin position="19"/>
        <end position="135"/>
    </location>
</feature>
<sequence length="135" mass="15329">MLSIFTLFLFALIPALFARPYPTPRDLAQHPFFDPTLHGPSDAYKQTRHVLNTYNHLTRQPPGVDDTPTTHSVYSPPEAQGTNMRAFLGTAPLWFRVRLMDMVSDLLRRWNPWGRLTAPSPELEAMVTDVPDIIG</sequence>
<dbReference type="AlphaFoldDB" id="A0A3N4HTF3"/>
<protein>
    <recommendedName>
        <fullName evidence="5">Protein kinase domain-containing protein</fullName>
    </recommendedName>
</protein>
<reference evidence="3 4" key="1">
    <citation type="journal article" date="2018" name="Nat. Ecol. Evol.">
        <title>Pezizomycetes genomes reveal the molecular basis of ectomycorrhizal truffle lifestyle.</title>
        <authorList>
            <person name="Murat C."/>
            <person name="Payen T."/>
            <person name="Noel B."/>
            <person name="Kuo A."/>
            <person name="Morin E."/>
            <person name="Chen J."/>
            <person name="Kohler A."/>
            <person name="Krizsan K."/>
            <person name="Balestrini R."/>
            <person name="Da Silva C."/>
            <person name="Montanini B."/>
            <person name="Hainaut M."/>
            <person name="Levati E."/>
            <person name="Barry K.W."/>
            <person name="Belfiori B."/>
            <person name="Cichocki N."/>
            <person name="Clum A."/>
            <person name="Dockter R.B."/>
            <person name="Fauchery L."/>
            <person name="Guy J."/>
            <person name="Iotti M."/>
            <person name="Le Tacon F."/>
            <person name="Lindquist E.A."/>
            <person name="Lipzen A."/>
            <person name="Malagnac F."/>
            <person name="Mello A."/>
            <person name="Molinier V."/>
            <person name="Miyauchi S."/>
            <person name="Poulain J."/>
            <person name="Riccioni C."/>
            <person name="Rubini A."/>
            <person name="Sitrit Y."/>
            <person name="Splivallo R."/>
            <person name="Traeger S."/>
            <person name="Wang M."/>
            <person name="Zifcakova L."/>
            <person name="Wipf D."/>
            <person name="Zambonelli A."/>
            <person name="Paolocci F."/>
            <person name="Nowrousian M."/>
            <person name="Ottonello S."/>
            <person name="Baldrian P."/>
            <person name="Spatafora J.W."/>
            <person name="Henrissat B."/>
            <person name="Nagy L.G."/>
            <person name="Aury J.M."/>
            <person name="Wincker P."/>
            <person name="Grigoriev I.V."/>
            <person name="Bonfante P."/>
            <person name="Martin F.M."/>
        </authorList>
    </citation>
    <scope>NUCLEOTIDE SEQUENCE [LARGE SCALE GENOMIC DNA]</scope>
    <source>
        <strain evidence="3 4">RN42</strain>
    </source>
</reference>
<evidence type="ECO:0000313" key="3">
    <source>
        <dbReference type="EMBL" id="RPA76306.1"/>
    </source>
</evidence>
<feature type="signal peptide" evidence="2">
    <location>
        <begin position="1"/>
        <end position="18"/>
    </location>
</feature>
<evidence type="ECO:0000313" key="4">
    <source>
        <dbReference type="Proteomes" id="UP000275078"/>
    </source>
</evidence>
<keyword evidence="4" id="KW-1185">Reference proteome</keyword>
<evidence type="ECO:0008006" key="5">
    <source>
        <dbReference type="Google" id="ProtNLM"/>
    </source>
</evidence>
<keyword evidence="2" id="KW-0732">Signal</keyword>
<proteinExistence type="predicted"/>
<organism evidence="3 4">
    <name type="scientific">Ascobolus immersus RN42</name>
    <dbReference type="NCBI Taxonomy" id="1160509"/>
    <lineage>
        <taxon>Eukaryota</taxon>
        <taxon>Fungi</taxon>
        <taxon>Dikarya</taxon>
        <taxon>Ascomycota</taxon>
        <taxon>Pezizomycotina</taxon>
        <taxon>Pezizomycetes</taxon>
        <taxon>Pezizales</taxon>
        <taxon>Ascobolaceae</taxon>
        <taxon>Ascobolus</taxon>
    </lineage>
</organism>
<accession>A0A3N4HTF3</accession>
<evidence type="ECO:0000256" key="2">
    <source>
        <dbReference type="SAM" id="SignalP"/>
    </source>
</evidence>
<gene>
    <name evidence="3" type="ORF">BJ508DRAFT_311220</name>
</gene>
<feature type="region of interest" description="Disordered" evidence="1">
    <location>
        <begin position="58"/>
        <end position="78"/>
    </location>
</feature>
<dbReference type="Proteomes" id="UP000275078">
    <property type="component" value="Unassembled WGS sequence"/>
</dbReference>